<dbReference type="Gene3D" id="3.90.550.10">
    <property type="entry name" value="Spore Coat Polysaccharide Biosynthesis Protein SpsA, Chain A"/>
    <property type="match status" value="1"/>
</dbReference>
<evidence type="ECO:0000259" key="3">
    <source>
        <dbReference type="Pfam" id="PF00535"/>
    </source>
</evidence>
<evidence type="ECO:0000256" key="1">
    <source>
        <dbReference type="ARBA" id="ARBA00022676"/>
    </source>
</evidence>
<dbReference type="SUPFAM" id="SSF53448">
    <property type="entry name" value="Nucleotide-diphospho-sugar transferases"/>
    <property type="match status" value="1"/>
</dbReference>
<accession>A0ABW9JLJ6</accession>
<dbReference type="Pfam" id="PF00535">
    <property type="entry name" value="Glycos_transf_2"/>
    <property type="match status" value="1"/>
</dbReference>
<reference evidence="4 5" key="1">
    <citation type="submission" date="2024-12" db="EMBL/GenBank/DDBJ databases">
        <authorList>
            <person name="Hu S."/>
        </authorList>
    </citation>
    <scope>NUCLEOTIDE SEQUENCE [LARGE SCALE GENOMIC DNA]</scope>
    <source>
        <strain evidence="4 5">P-25</strain>
    </source>
</reference>
<protein>
    <submittedName>
        <fullName evidence="4">Glycosyltransferase family 2 protein</fullName>
    </submittedName>
</protein>
<gene>
    <name evidence="4" type="ORF">E5L68_010335</name>
</gene>
<evidence type="ECO:0000256" key="2">
    <source>
        <dbReference type="ARBA" id="ARBA00022679"/>
    </source>
</evidence>
<sequence>MNSGPLVSVVIPVYNGQQYVKPCLDMMMAQSYKNLEIIVIDDGSVDQSSAMTEAYPVKLIKHDKNRGLSAARNTGIDAAQGKYIHFMDVDDEINAGYYSALVEAITETGADVACGGMINETKNYKTWLFKKREVFTDTSGKLKATFVGKWGYVWRYLFRLDFLKQHQLRFEEGRFIEDLMFSLPAIFYAEKVVVVPGAEYLYYQRENSIMTRKDAAHRKKRREDHNHTKAYRAAFCREHHIKIPGLDTGRAAYILRKVVKWIWK</sequence>
<dbReference type="RefSeq" id="WP_138730642.1">
    <property type="nucleotide sequence ID" value="NZ_SRMP02000014.1"/>
</dbReference>
<proteinExistence type="predicted"/>
<dbReference type="InterPro" id="IPR029044">
    <property type="entry name" value="Nucleotide-diphossugar_trans"/>
</dbReference>
<dbReference type="PANTHER" id="PTHR22916:SF51">
    <property type="entry name" value="GLYCOSYLTRANSFERASE EPSH-RELATED"/>
    <property type="match status" value="1"/>
</dbReference>
<dbReference type="Proteomes" id="UP001517367">
    <property type="component" value="Unassembled WGS sequence"/>
</dbReference>
<keyword evidence="1" id="KW-0328">Glycosyltransferase</keyword>
<evidence type="ECO:0000313" key="4">
    <source>
        <dbReference type="EMBL" id="MFN0291792.1"/>
    </source>
</evidence>
<keyword evidence="5" id="KW-1185">Reference proteome</keyword>
<evidence type="ECO:0000313" key="5">
    <source>
        <dbReference type="Proteomes" id="UP001517367"/>
    </source>
</evidence>
<feature type="domain" description="Glycosyltransferase 2-like" evidence="3">
    <location>
        <begin position="8"/>
        <end position="133"/>
    </location>
</feature>
<dbReference type="EMBL" id="SRMP02000014">
    <property type="protein sequence ID" value="MFN0291792.1"/>
    <property type="molecule type" value="Genomic_DNA"/>
</dbReference>
<dbReference type="CDD" id="cd00761">
    <property type="entry name" value="Glyco_tranf_GTA_type"/>
    <property type="match status" value="1"/>
</dbReference>
<comment type="caution">
    <text evidence="4">The sequence shown here is derived from an EMBL/GenBank/DDBJ whole genome shotgun (WGS) entry which is preliminary data.</text>
</comment>
<organism evidence="4 5">
    <name type="scientific">Pedobacter helvus</name>
    <dbReference type="NCBI Taxonomy" id="2563444"/>
    <lineage>
        <taxon>Bacteria</taxon>
        <taxon>Pseudomonadati</taxon>
        <taxon>Bacteroidota</taxon>
        <taxon>Sphingobacteriia</taxon>
        <taxon>Sphingobacteriales</taxon>
        <taxon>Sphingobacteriaceae</taxon>
        <taxon>Pedobacter</taxon>
    </lineage>
</organism>
<dbReference type="InterPro" id="IPR001173">
    <property type="entry name" value="Glyco_trans_2-like"/>
</dbReference>
<name>A0ABW9JLJ6_9SPHI</name>
<dbReference type="PANTHER" id="PTHR22916">
    <property type="entry name" value="GLYCOSYLTRANSFERASE"/>
    <property type="match status" value="1"/>
</dbReference>
<keyword evidence="2" id="KW-0808">Transferase</keyword>